<dbReference type="Gene3D" id="3.60.110.10">
    <property type="entry name" value="Carbon-nitrogen hydrolase"/>
    <property type="match status" value="1"/>
</dbReference>
<evidence type="ECO:0000259" key="10">
    <source>
        <dbReference type="PROSITE" id="PS50263"/>
    </source>
</evidence>
<keyword evidence="8 9" id="KW-0012">Acyltransferase</keyword>
<reference evidence="11 12" key="1">
    <citation type="journal article" date="2020" name="Proc. Natl. Acad. Sci. U.S.A.">
        <title>Ecological drivers of bacterial community assembly in synthetic phycospheres.</title>
        <authorList>
            <person name="Fu H."/>
            <person name="Uchimiya M."/>
            <person name="Gore J."/>
            <person name="Moran M.A."/>
        </authorList>
    </citation>
    <scope>NUCLEOTIDE SEQUENCE [LARGE SCALE GENOMIC DNA]</scope>
    <source>
        <strain evidence="11">HF-Din03</strain>
    </source>
</reference>
<dbReference type="InterPro" id="IPR003010">
    <property type="entry name" value="C-N_Hydrolase"/>
</dbReference>
<feature type="transmembrane region" description="Helical" evidence="9">
    <location>
        <begin position="194"/>
        <end position="211"/>
    </location>
</feature>
<dbReference type="EMBL" id="JABXIY010000005">
    <property type="protein sequence ID" value="NVK95547.1"/>
    <property type="molecule type" value="Genomic_DNA"/>
</dbReference>
<comment type="similarity">
    <text evidence="2 9">Belongs to the CN hydrolase family. Apolipoprotein N-acyltransferase subfamily.</text>
</comment>
<dbReference type="PANTHER" id="PTHR38686:SF1">
    <property type="entry name" value="APOLIPOPROTEIN N-ACYLTRANSFERASE"/>
    <property type="match status" value="1"/>
</dbReference>
<evidence type="ECO:0000256" key="5">
    <source>
        <dbReference type="ARBA" id="ARBA00022692"/>
    </source>
</evidence>
<evidence type="ECO:0000256" key="1">
    <source>
        <dbReference type="ARBA" id="ARBA00004651"/>
    </source>
</evidence>
<dbReference type="SUPFAM" id="SSF56317">
    <property type="entry name" value="Carbon-nitrogen hydrolase"/>
    <property type="match status" value="1"/>
</dbReference>
<dbReference type="Pfam" id="PF00795">
    <property type="entry name" value="CN_hydrolase"/>
    <property type="match status" value="1"/>
</dbReference>
<feature type="transmembrane region" description="Helical" evidence="9">
    <location>
        <begin position="123"/>
        <end position="141"/>
    </location>
</feature>
<evidence type="ECO:0000256" key="4">
    <source>
        <dbReference type="ARBA" id="ARBA00022679"/>
    </source>
</evidence>
<feature type="transmembrane region" description="Helical" evidence="9">
    <location>
        <begin position="161"/>
        <end position="182"/>
    </location>
</feature>
<name>A0A850LCU0_9RHOB</name>
<keyword evidence="5 9" id="KW-0812">Transmembrane</keyword>
<keyword evidence="4 9" id="KW-0808">Transferase</keyword>
<dbReference type="Proteomes" id="UP000565723">
    <property type="component" value="Unassembled WGS sequence"/>
</dbReference>
<dbReference type="RefSeq" id="WP_011241795.1">
    <property type="nucleotide sequence ID" value="NZ_JABXIY010000005.1"/>
</dbReference>
<keyword evidence="7 9" id="KW-0472">Membrane</keyword>
<evidence type="ECO:0000256" key="3">
    <source>
        <dbReference type="ARBA" id="ARBA00022475"/>
    </source>
</evidence>
<dbReference type="PANTHER" id="PTHR38686">
    <property type="entry name" value="APOLIPOPROTEIN N-ACYLTRANSFERASE"/>
    <property type="match status" value="1"/>
</dbReference>
<keyword evidence="3 9" id="KW-1003">Cell membrane</keyword>
<dbReference type="CDD" id="cd07571">
    <property type="entry name" value="ALP_N-acyl_transferase"/>
    <property type="match status" value="1"/>
</dbReference>
<feature type="transmembrane region" description="Helical" evidence="9">
    <location>
        <begin position="88"/>
        <end position="111"/>
    </location>
</feature>
<gene>
    <name evidence="9 11" type="primary">lnt</name>
    <name evidence="11" type="ORF">HW564_01340</name>
</gene>
<evidence type="ECO:0000256" key="9">
    <source>
        <dbReference type="HAMAP-Rule" id="MF_01148"/>
    </source>
</evidence>
<evidence type="ECO:0000256" key="2">
    <source>
        <dbReference type="ARBA" id="ARBA00010065"/>
    </source>
</evidence>
<dbReference type="UniPathway" id="UPA00666"/>
<dbReference type="NCBIfam" id="TIGR00546">
    <property type="entry name" value="lnt"/>
    <property type="match status" value="1"/>
</dbReference>
<evidence type="ECO:0000256" key="8">
    <source>
        <dbReference type="ARBA" id="ARBA00023315"/>
    </source>
</evidence>
<proteinExistence type="inferred from homology"/>
<comment type="subcellular location">
    <subcellularLocation>
        <location evidence="1 9">Cell membrane</location>
        <topology evidence="1 9">Multi-pass membrane protein</topology>
    </subcellularLocation>
</comment>
<feature type="transmembrane region" description="Helical" evidence="9">
    <location>
        <begin position="7"/>
        <end position="26"/>
    </location>
</feature>
<dbReference type="EC" id="2.3.1.269" evidence="9"/>
<dbReference type="InterPro" id="IPR045378">
    <property type="entry name" value="LNT_N"/>
</dbReference>
<dbReference type="HAMAP" id="MF_01148">
    <property type="entry name" value="Lnt"/>
    <property type="match status" value="1"/>
</dbReference>
<dbReference type="Pfam" id="PF20154">
    <property type="entry name" value="LNT_N"/>
    <property type="match status" value="1"/>
</dbReference>
<dbReference type="GO" id="GO:0016410">
    <property type="term" value="F:N-acyltransferase activity"/>
    <property type="evidence" value="ECO:0007669"/>
    <property type="project" value="UniProtKB-UniRule"/>
</dbReference>
<evidence type="ECO:0000256" key="6">
    <source>
        <dbReference type="ARBA" id="ARBA00022989"/>
    </source>
</evidence>
<sequence length="505" mass="53459">MSLLAGWYLWQRMMLALGLGAVAALGLAPMSLWLATIGALLALPALFLASPGWRQAAWTGWAFATGYFGHALAWIVEPFLVDVARHGWMAPFALVLMAGGLALFWAAAFALAAAPARGPERRVMLLVLTLSLAEMARGYVFTGFPWAGLAQIWVETDAALLLAWTGPHGLALATLAAVLPPGVALARGLGGRALLLRCVPALALGLAILAVDGARVPLEGSGKVVRLVQPNAPQHQKWDPDWYPLFLERQIRFTAAGTAPDLVVWPESALPYWLDDAGPVLERIAAAARGTPVLLGANRAEGPRIYNALALIGAGGRIEATYDKHHLVPFGEYVPLGDLLEQFGISGFATRSGRGFSAGPGPVTLAIPGIGAALPLICYEAVFPRDARGTAERPRLLVQATNDAWFGTWAGPYQHLAQARMRAIEQGLPMVRVANTGVSAMIDPQGRITAALALGREGYLDVDLPPALAPTVYGRTGDLPLLVTLLVLLAAAARIQGRNLLPNSD</sequence>
<evidence type="ECO:0000256" key="7">
    <source>
        <dbReference type="ARBA" id="ARBA00023136"/>
    </source>
</evidence>
<comment type="catalytic activity">
    <reaction evidence="9">
        <text>N-terminal S-1,2-diacyl-sn-glyceryl-L-cysteinyl-[lipoprotein] + a glycerophospholipid = N-acyl-S-1,2-diacyl-sn-glyceryl-L-cysteinyl-[lipoprotein] + a 2-acyl-sn-glycero-3-phospholipid + H(+)</text>
        <dbReference type="Rhea" id="RHEA:48228"/>
        <dbReference type="Rhea" id="RHEA-COMP:14681"/>
        <dbReference type="Rhea" id="RHEA-COMP:14684"/>
        <dbReference type="ChEBI" id="CHEBI:15378"/>
        <dbReference type="ChEBI" id="CHEBI:136912"/>
        <dbReference type="ChEBI" id="CHEBI:140656"/>
        <dbReference type="ChEBI" id="CHEBI:140657"/>
        <dbReference type="ChEBI" id="CHEBI:140660"/>
        <dbReference type="EC" id="2.3.1.269"/>
    </reaction>
</comment>
<evidence type="ECO:0000313" key="11">
    <source>
        <dbReference type="EMBL" id="NVK95547.1"/>
    </source>
</evidence>
<evidence type="ECO:0000313" key="12">
    <source>
        <dbReference type="Proteomes" id="UP000565723"/>
    </source>
</evidence>
<dbReference type="AlphaFoldDB" id="A0A850LCU0"/>
<keyword evidence="6 9" id="KW-1133">Transmembrane helix</keyword>
<feature type="transmembrane region" description="Helical" evidence="9">
    <location>
        <begin position="56"/>
        <end position="76"/>
    </location>
</feature>
<dbReference type="GO" id="GO:0005886">
    <property type="term" value="C:plasma membrane"/>
    <property type="evidence" value="ECO:0007669"/>
    <property type="project" value="UniProtKB-SubCell"/>
</dbReference>
<dbReference type="GO" id="GO:0042158">
    <property type="term" value="P:lipoprotein biosynthetic process"/>
    <property type="evidence" value="ECO:0007669"/>
    <property type="project" value="UniProtKB-UniRule"/>
</dbReference>
<dbReference type="InterPro" id="IPR004563">
    <property type="entry name" value="Apolipo_AcylTrfase"/>
</dbReference>
<organism evidence="11 12">
    <name type="scientific">Ruegeria pomeroyi</name>
    <dbReference type="NCBI Taxonomy" id="89184"/>
    <lineage>
        <taxon>Bacteria</taxon>
        <taxon>Pseudomonadati</taxon>
        <taxon>Pseudomonadota</taxon>
        <taxon>Alphaproteobacteria</taxon>
        <taxon>Rhodobacterales</taxon>
        <taxon>Roseobacteraceae</taxon>
        <taxon>Ruegeria</taxon>
    </lineage>
</organism>
<dbReference type="InterPro" id="IPR036526">
    <property type="entry name" value="C-N_Hydrolase_sf"/>
</dbReference>
<protein>
    <recommendedName>
        <fullName evidence="9">Apolipoprotein N-acyltransferase</fullName>
        <shortName evidence="9">ALP N-acyltransferase</shortName>
        <ecNumber evidence="9">2.3.1.269</ecNumber>
    </recommendedName>
</protein>
<dbReference type="OMA" id="RQHLQIG"/>
<accession>A0A850LCU0</accession>
<dbReference type="PROSITE" id="PS50263">
    <property type="entry name" value="CN_HYDROLASE"/>
    <property type="match status" value="1"/>
</dbReference>
<comment type="function">
    <text evidence="9">Catalyzes the phospholipid dependent N-acylation of the N-terminal cysteine of apolipoprotein, the last step in lipoprotein maturation.</text>
</comment>
<feature type="domain" description="CN hydrolase" evidence="10">
    <location>
        <begin position="228"/>
        <end position="466"/>
    </location>
</feature>
<keyword evidence="11" id="KW-0449">Lipoprotein</keyword>
<comment type="caution">
    <text evidence="11">The sequence shown here is derived from an EMBL/GenBank/DDBJ whole genome shotgun (WGS) entry which is preliminary data.</text>
</comment>
<comment type="pathway">
    <text evidence="9">Protein modification; lipoprotein biosynthesis (N-acyl transfer).</text>
</comment>